<proteinExistence type="predicted"/>
<sequence length="68" mass="7215">MTSAADGTERSRSSSAAWMTAWAPPMWWAASSSRSRPAGSTSSVTWAYASRDSSRAMRSACRHGAVSS</sequence>
<evidence type="ECO:0000313" key="2">
    <source>
        <dbReference type="Proteomes" id="UP000278673"/>
    </source>
</evidence>
<reference evidence="1 2" key="1">
    <citation type="submission" date="2018-10" db="EMBL/GenBank/DDBJ databases">
        <title>Isolation, diversity and antifungal activity of actinobacteria from wheat.</title>
        <authorList>
            <person name="Han C."/>
        </authorList>
    </citation>
    <scope>NUCLEOTIDE SEQUENCE [LARGE SCALE GENOMIC DNA]</scope>
    <source>
        <strain evidence="1 2">NEAU-YY642</strain>
    </source>
</reference>
<keyword evidence="2" id="KW-1185">Reference proteome</keyword>
<accession>A0A3M2M4E5</accession>
<gene>
    <name evidence="1" type="ORF">EBN88_05345</name>
</gene>
<dbReference type="EMBL" id="RFFJ01000016">
    <property type="protein sequence ID" value="RMI44426.1"/>
    <property type="molecule type" value="Genomic_DNA"/>
</dbReference>
<dbReference type="AlphaFoldDB" id="A0A3M2M4E5"/>
<dbReference type="Proteomes" id="UP000278673">
    <property type="component" value="Unassembled WGS sequence"/>
</dbReference>
<evidence type="ECO:0000313" key="1">
    <source>
        <dbReference type="EMBL" id="RMI44426.1"/>
    </source>
</evidence>
<comment type="caution">
    <text evidence="1">The sequence shown here is derived from an EMBL/GenBank/DDBJ whole genome shotgun (WGS) entry which is preliminary data.</text>
</comment>
<protein>
    <submittedName>
        <fullName evidence="1">Uncharacterized protein</fullName>
    </submittedName>
</protein>
<organism evidence="1 2">
    <name type="scientific">Streptomyces triticirhizae</name>
    <dbReference type="NCBI Taxonomy" id="2483353"/>
    <lineage>
        <taxon>Bacteria</taxon>
        <taxon>Bacillati</taxon>
        <taxon>Actinomycetota</taxon>
        <taxon>Actinomycetes</taxon>
        <taxon>Kitasatosporales</taxon>
        <taxon>Streptomycetaceae</taxon>
        <taxon>Streptomyces</taxon>
    </lineage>
</organism>
<name>A0A3M2M4E5_9ACTN</name>